<evidence type="ECO:0000256" key="1">
    <source>
        <dbReference type="ARBA" id="ARBA00004824"/>
    </source>
</evidence>
<dbReference type="GO" id="GO:0046394">
    <property type="term" value="P:carboxylic acid biosynthetic process"/>
    <property type="evidence" value="ECO:0007669"/>
    <property type="project" value="UniProtKB-ARBA"/>
</dbReference>
<dbReference type="GO" id="GO:0004084">
    <property type="term" value="F:branched-chain-amino-acid transaminase activity"/>
    <property type="evidence" value="ECO:0007669"/>
    <property type="project" value="UniProtKB-EC"/>
</dbReference>
<comment type="caution">
    <text evidence="9">The sequence shown here is derived from an EMBL/GenBank/DDBJ whole genome shotgun (WGS) entry which is preliminary data.</text>
</comment>
<comment type="similarity">
    <text evidence="4">Belongs to the class-IV pyridoxal-phosphate-dependent aminotransferase family.</text>
</comment>
<protein>
    <recommendedName>
        <fullName evidence="5">branched-chain-amino-acid transaminase</fullName>
        <ecNumber evidence="5">2.6.1.42</ecNumber>
    </recommendedName>
</protein>
<evidence type="ECO:0000256" key="6">
    <source>
        <dbReference type="ARBA" id="ARBA00048212"/>
    </source>
</evidence>
<dbReference type="Pfam" id="PF01063">
    <property type="entry name" value="Aminotran_4"/>
    <property type="match status" value="1"/>
</dbReference>
<accession>A0A6N6VZJ7</accession>
<comment type="catalytic activity">
    <reaction evidence="7">
        <text>L-isoleucine + 2-oxoglutarate = (S)-3-methyl-2-oxopentanoate + L-glutamate</text>
        <dbReference type="Rhea" id="RHEA:24801"/>
        <dbReference type="ChEBI" id="CHEBI:16810"/>
        <dbReference type="ChEBI" id="CHEBI:29985"/>
        <dbReference type="ChEBI" id="CHEBI:35146"/>
        <dbReference type="ChEBI" id="CHEBI:58045"/>
        <dbReference type="EC" id="2.6.1.42"/>
    </reaction>
</comment>
<evidence type="ECO:0000256" key="7">
    <source>
        <dbReference type="ARBA" id="ARBA00048798"/>
    </source>
</evidence>
<dbReference type="InterPro" id="IPR001544">
    <property type="entry name" value="Aminotrans_IV"/>
</dbReference>
<organism evidence="9 10">
    <name type="scientific">Silvanigrella paludirubra</name>
    <dbReference type="NCBI Taxonomy" id="2499159"/>
    <lineage>
        <taxon>Bacteria</taxon>
        <taxon>Pseudomonadati</taxon>
        <taxon>Bdellovibrionota</taxon>
        <taxon>Oligoflexia</taxon>
        <taxon>Silvanigrellales</taxon>
        <taxon>Silvanigrellaceae</taxon>
        <taxon>Silvanigrella</taxon>
    </lineage>
</organism>
<dbReference type="SUPFAM" id="SSF56752">
    <property type="entry name" value="D-aminoacid aminotransferase-like PLP-dependent enzymes"/>
    <property type="match status" value="1"/>
</dbReference>
<dbReference type="EMBL" id="WFLM01000002">
    <property type="protein sequence ID" value="KAB8039938.1"/>
    <property type="molecule type" value="Genomic_DNA"/>
</dbReference>
<dbReference type="Proteomes" id="UP000437748">
    <property type="component" value="Unassembled WGS sequence"/>
</dbReference>
<dbReference type="InterPro" id="IPR043131">
    <property type="entry name" value="BCAT-like_N"/>
</dbReference>
<proteinExistence type="inferred from homology"/>
<gene>
    <name evidence="9" type="ORF">GCL60_06665</name>
</gene>
<comment type="catalytic activity">
    <reaction evidence="8">
        <text>L-leucine + 2-oxoglutarate = 4-methyl-2-oxopentanoate + L-glutamate</text>
        <dbReference type="Rhea" id="RHEA:18321"/>
        <dbReference type="ChEBI" id="CHEBI:16810"/>
        <dbReference type="ChEBI" id="CHEBI:17865"/>
        <dbReference type="ChEBI" id="CHEBI:29985"/>
        <dbReference type="ChEBI" id="CHEBI:57427"/>
        <dbReference type="EC" id="2.6.1.42"/>
    </reaction>
</comment>
<comment type="pathway">
    <text evidence="1">Amino-acid biosynthesis; L-isoleucine biosynthesis; L-isoleucine from 2-oxobutanoate: step 4/4.</text>
</comment>
<evidence type="ECO:0000313" key="9">
    <source>
        <dbReference type="EMBL" id="KAB8039938.1"/>
    </source>
</evidence>
<evidence type="ECO:0000256" key="4">
    <source>
        <dbReference type="ARBA" id="ARBA00009320"/>
    </source>
</evidence>
<dbReference type="Gene3D" id="3.20.10.10">
    <property type="entry name" value="D-amino Acid Aminotransferase, subunit A, domain 2"/>
    <property type="match status" value="1"/>
</dbReference>
<comment type="catalytic activity">
    <reaction evidence="6">
        <text>L-valine + 2-oxoglutarate = 3-methyl-2-oxobutanoate + L-glutamate</text>
        <dbReference type="Rhea" id="RHEA:24813"/>
        <dbReference type="ChEBI" id="CHEBI:11851"/>
        <dbReference type="ChEBI" id="CHEBI:16810"/>
        <dbReference type="ChEBI" id="CHEBI:29985"/>
        <dbReference type="ChEBI" id="CHEBI:57762"/>
        <dbReference type="EC" id="2.6.1.42"/>
    </reaction>
</comment>
<dbReference type="PANTHER" id="PTHR42743:SF11">
    <property type="entry name" value="AMINODEOXYCHORISMATE LYASE"/>
    <property type="match status" value="1"/>
</dbReference>
<comment type="pathway">
    <text evidence="2">Amino-acid biosynthesis; L-valine biosynthesis; L-valine from pyruvate: step 4/4.</text>
</comment>
<dbReference type="Gene3D" id="3.30.470.10">
    <property type="match status" value="1"/>
</dbReference>
<evidence type="ECO:0000256" key="3">
    <source>
        <dbReference type="ARBA" id="ARBA00005072"/>
    </source>
</evidence>
<dbReference type="InterPro" id="IPR043132">
    <property type="entry name" value="BCAT-like_C"/>
</dbReference>
<dbReference type="InterPro" id="IPR036038">
    <property type="entry name" value="Aminotransferase-like"/>
</dbReference>
<dbReference type="PANTHER" id="PTHR42743">
    <property type="entry name" value="AMINO-ACID AMINOTRANSFERASE"/>
    <property type="match status" value="1"/>
</dbReference>
<name>A0A6N6VZJ7_9BACT</name>
<sequence>MDLQKETLMNNEYSGIANINGQITDLNEAKISLSDRGFLFGHSIFETLLIKNGNIISWDYHFERMKFSCHEAFIQIPNEEILFEWASEAVKENIKKSGVINEKAQLRIIITGGNSFDLFIKKENELLPKPNIIIICRNVTGPTKDNYTNGISLKSIPDLRSPALIEIKSCSYLYNLISIEKSRLEGFNDALFYNSNNIITESTTSNFIWFNEDLIVRSIAFNGSCLAGVTLSRLISGLKKMKISFDWSELNRTNISTVKGCGIISSIRGILPINQIDDNHFDIQSYKYFFEKLNLALQSEES</sequence>
<reference evidence="9 10" key="1">
    <citation type="submission" date="2019-10" db="EMBL/GenBank/DDBJ databases">
        <title>New species of Slilvanegrellaceae.</title>
        <authorList>
            <person name="Pitt A."/>
            <person name="Hahn M.W."/>
        </authorList>
    </citation>
    <scope>NUCLEOTIDE SEQUENCE [LARGE SCALE GENOMIC DNA]</scope>
    <source>
        <strain evidence="9 10">SP-Ram-0.45-NSY-1</strain>
    </source>
</reference>
<dbReference type="EC" id="2.6.1.42" evidence="5"/>
<comment type="pathway">
    <text evidence="3">Amino-acid biosynthesis; L-leucine biosynthesis; L-leucine from 3-methyl-2-oxobutanoate: step 4/4.</text>
</comment>
<evidence type="ECO:0000256" key="8">
    <source>
        <dbReference type="ARBA" id="ARBA00049229"/>
    </source>
</evidence>
<keyword evidence="10" id="KW-1185">Reference proteome</keyword>
<dbReference type="InterPro" id="IPR050571">
    <property type="entry name" value="Class-IV_PLP-Dep_Aminotrnsfr"/>
</dbReference>
<evidence type="ECO:0000313" key="10">
    <source>
        <dbReference type="Proteomes" id="UP000437748"/>
    </source>
</evidence>
<evidence type="ECO:0000256" key="2">
    <source>
        <dbReference type="ARBA" id="ARBA00004931"/>
    </source>
</evidence>
<dbReference type="AlphaFoldDB" id="A0A6N6VZJ7"/>
<evidence type="ECO:0000256" key="5">
    <source>
        <dbReference type="ARBA" id="ARBA00013053"/>
    </source>
</evidence>